<feature type="transmembrane region" description="Helical" evidence="1">
    <location>
        <begin position="38"/>
        <end position="61"/>
    </location>
</feature>
<evidence type="ECO:0000256" key="1">
    <source>
        <dbReference type="SAM" id="Phobius"/>
    </source>
</evidence>
<dbReference type="AlphaFoldDB" id="A0A5N6WK21"/>
<keyword evidence="1" id="KW-0812">Transmembrane</keyword>
<reference evidence="3" key="1">
    <citation type="submission" date="2019-04" db="EMBL/GenBank/DDBJ databases">
        <title>Friends and foes A comparative genomics studyof 23 Aspergillus species from section Flavi.</title>
        <authorList>
            <consortium name="DOE Joint Genome Institute"/>
            <person name="Kjaerbolling I."/>
            <person name="Vesth T."/>
            <person name="Frisvad J.C."/>
            <person name="Nybo J.L."/>
            <person name="Theobald S."/>
            <person name="Kildgaard S."/>
            <person name="Isbrandt T."/>
            <person name="Kuo A."/>
            <person name="Sato A."/>
            <person name="Lyhne E.K."/>
            <person name="Kogle M.E."/>
            <person name="Wiebenga A."/>
            <person name="Kun R.S."/>
            <person name="Lubbers R.J."/>
            <person name="Makela M.R."/>
            <person name="Barry K."/>
            <person name="Chovatia M."/>
            <person name="Clum A."/>
            <person name="Daum C."/>
            <person name="Haridas S."/>
            <person name="He G."/>
            <person name="LaButti K."/>
            <person name="Lipzen A."/>
            <person name="Mondo S."/>
            <person name="Riley R."/>
            <person name="Salamov A."/>
            <person name="Simmons B.A."/>
            <person name="Magnuson J.K."/>
            <person name="Henrissat B."/>
            <person name="Mortensen U.H."/>
            <person name="Larsen T.O."/>
            <person name="Devries R.P."/>
            <person name="Grigoriev I.V."/>
            <person name="Machida M."/>
            <person name="Baker S.E."/>
            <person name="Andersen M.R."/>
        </authorList>
    </citation>
    <scope>NUCLEOTIDE SEQUENCE [LARGE SCALE GENOMIC DNA]</scope>
    <source>
        <strain evidence="3">CBS 130017</strain>
    </source>
</reference>
<protein>
    <submittedName>
        <fullName evidence="2">Uncharacterized protein</fullName>
    </submittedName>
</protein>
<proteinExistence type="predicted"/>
<accession>A0A5N6WK21</accession>
<sequence>MLIAITYKLHRKLHRRLLLREDFRCTDNRSWSQVKQEICHIIVLLPQCTSLIWLSLFSYLVCDSPHID</sequence>
<gene>
    <name evidence="2" type="ORF">BDV39DRAFT_186157</name>
</gene>
<evidence type="ECO:0000313" key="3">
    <source>
        <dbReference type="Proteomes" id="UP000325945"/>
    </source>
</evidence>
<dbReference type="EMBL" id="ML741876">
    <property type="protein sequence ID" value="KAE8321227.1"/>
    <property type="molecule type" value="Genomic_DNA"/>
</dbReference>
<name>A0A5N6WK21_9EURO</name>
<keyword evidence="1" id="KW-0472">Membrane</keyword>
<organism evidence="2 3">
    <name type="scientific">Aspergillus sergii</name>
    <dbReference type="NCBI Taxonomy" id="1034303"/>
    <lineage>
        <taxon>Eukaryota</taxon>
        <taxon>Fungi</taxon>
        <taxon>Dikarya</taxon>
        <taxon>Ascomycota</taxon>
        <taxon>Pezizomycotina</taxon>
        <taxon>Eurotiomycetes</taxon>
        <taxon>Eurotiomycetidae</taxon>
        <taxon>Eurotiales</taxon>
        <taxon>Aspergillaceae</taxon>
        <taxon>Aspergillus</taxon>
        <taxon>Aspergillus subgen. Circumdati</taxon>
    </lineage>
</organism>
<keyword evidence="1" id="KW-1133">Transmembrane helix</keyword>
<evidence type="ECO:0000313" key="2">
    <source>
        <dbReference type="EMBL" id="KAE8321227.1"/>
    </source>
</evidence>
<dbReference type="Proteomes" id="UP000325945">
    <property type="component" value="Unassembled WGS sequence"/>
</dbReference>
<keyword evidence="3" id="KW-1185">Reference proteome</keyword>